<dbReference type="InterPro" id="IPR011050">
    <property type="entry name" value="Pectin_lyase_fold/virulence"/>
</dbReference>
<dbReference type="InterPro" id="IPR059226">
    <property type="entry name" value="Choice_anch_Q_dom"/>
</dbReference>
<dbReference type="NCBIfam" id="NF041518">
    <property type="entry name" value="choice_anch_Q"/>
    <property type="match status" value="1"/>
</dbReference>
<keyword evidence="3" id="KW-1185">Reference proteome</keyword>
<gene>
    <name evidence="2" type="ORF">IO89_07680</name>
</gene>
<dbReference type="Proteomes" id="UP000028623">
    <property type="component" value="Unassembled WGS sequence"/>
</dbReference>
<evidence type="ECO:0000313" key="2">
    <source>
        <dbReference type="EMBL" id="KFC21860.1"/>
    </source>
</evidence>
<dbReference type="RefSeq" id="WP_034975075.1">
    <property type="nucleotide sequence ID" value="NZ_FOFI01000003.1"/>
</dbReference>
<organism evidence="2 3">
    <name type="scientific">Epilithonimonas lactis</name>
    <dbReference type="NCBI Taxonomy" id="421072"/>
    <lineage>
        <taxon>Bacteria</taxon>
        <taxon>Pseudomonadati</taxon>
        <taxon>Bacteroidota</taxon>
        <taxon>Flavobacteriia</taxon>
        <taxon>Flavobacteriales</taxon>
        <taxon>Weeksellaceae</taxon>
        <taxon>Chryseobacterium group</taxon>
        <taxon>Epilithonimonas</taxon>
    </lineage>
</organism>
<dbReference type="NCBIfam" id="TIGR04183">
    <property type="entry name" value="Por_Secre_tail"/>
    <property type="match status" value="1"/>
</dbReference>
<dbReference type="EMBL" id="JPLY01000003">
    <property type="protein sequence ID" value="KFC21860.1"/>
    <property type="molecule type" value="Genomic_DNA"/>
</dbReference>
<protein>
    <recommendedName>
        <fullName evidence="4">Por secretion system C-terminal sorting domain-containing protein</fullName>
    </recommendedName>
</protein>
<dbReference type="InterPro" id="IPR012334">
    <property type="entry name" value="Pectin_lyas_fold"/>
</dbReference>
<proteinExistence type="predicted"/>
<keyword evidence="1" id="KW-0732">Signal</keyword>
<evidence type="ECO:0008006" key="4">
    <source>
        <dbReference type="Google" id="ProtNLM"/>
    </source>
</evidence>
<dbReference type="eggNOG" id="COG5434">
    <property type="taxonomic scope" value="Bacteria"/>
</dbReference>
<evidence type="ECO:0000313" key="3">
    <source>
        <dbReference type="Proteomes" id="UP000028623"/>
    </source>
</evidence>
<dbReference type="AlphaFoldDB" id="A0A085BHB5"/>
<sequence length="513" mass="55721">MMKNYFLTFIFCFVALSKVSAKRYYVNQNAEGNNSGLSWGNAFTTIQNALGVATSGDEIWVAAGTYYPTSSLDRDASFNMKNGVHVFGGFVGVESDISDRDQTSNFTILSGDIGVKNDNSDNSKTIMRFESINADIIFDGFRIDGGNNMADDNIEGGTAISLINNSAKIFLTNIMVSNCRAYRKSAVYIFNSRVNATSCLFSMNSSIMLAGAIYAGSNSDLSISNSQFERNSANLGAALDFQGKNLEMDRCDISRNTCSQGRIINVGQAVEDFVISNSLIVGNLAISANVLASSSVKQNAVKIINSTIAGNSASNSFASTIYKYPEASPMMIYNCIVWDNGNNLEVNQQNLVYNSIVKNGYSTGINVIDSDPLFKAPGSSSSAPFAASTYNYSLKNNSPAISAGNNTFVEGYEKDFLGHDRIVNGIVDLGAIEFEEILASDEAKTSNKFIYSRSNKSILILDKQLVNKTMAVFDMQGRKIIENKIASNIVKLNLSRGLYVVQIENKVIKINVD</sequence>
<evidence type="ECO:0000256" key="1">
    <source>
        <dbReference type="ARBA" id="ARBA00022729"/>
    </source>
</evidence>
<dbReference type="SUPFAM" id="SSF51126">
    <property type="entry name" value="Pectin lyase-like"/>
    <property type="match status" value="1"/>
</dbReference>
<dbReference type="InterPro" id="IPR026444">
    <property type="entry name" value="Secre_tail"/>
</dbReference>
<dbReference type="STRING" id="421072.SAMN04488097_2149"/>
<reference evidence="2 3" key="1">
    <citation type="submission" date="2014-07" db="EMBL/GenBank/DDBJ databases">
        <title>Epilithonimonas lactis LMG 22401 Genome.</title>
        <authorList>
            <person name="Pipes S.E."/>
            <person name="Stropko S.J."/>
        </authorList>
    </citation>
    <scope>NUCLEOTIDE SEQUENCE [LARGE SCALE GENOMIC DNA]</scope>
    <source>
        <strain evidence="2 3">LMG 24401</strain>
    </source>
</reference>
<comment type="caution">
    <text evidence="2">The sequence shown here is derived from an EMBL/GenBank/DDBJ whole genome shotgun (WGS) entry which is preliminary data.</text>
</comment>
<dbReference type="OrthoDB" id="8901262at2"/>
<dbReference type="Gene3D" id="2.160.20.10">
    <property type="entry name" value="Single-stranded right-handed beta-helix, Pectin lyase-like"/>
    <property type="match status" value="1"/>
</dbReference>
<accession>A0A085BHB5</accession>
<name>A0A085BHB5_9FLAO</name>